<dbReference type="Proteomes" id="UP000663864">
    <property type="component" value="Unassembled WGS sequence"/>
</dbReference>
<evidence type="ECO:0000313" key="2">
    <source>
        <dbReference type="Proteomes" id="UP000663864"/>
    </source>
</evidence>
<evidence type="ECO:0000313" key="1">
    <source>
        <dbReference type="EMBL" id="CAF1121139.1"/>
    </source>
</evidence>
<gene>
    <name evidence="1" type="ORF">ZHD862_LOCUS18638</name>
</gene>
<sequence>SDSARISLQYYIITYTQYSQRKIILKTTEISKQNGWF</sequence>
<organism evidence="1 2">
    <name type="scientific">Rotaria sordida</name>
    <dbReference type="NCBI Taxonomy" id="392033"/>
    <lineage>
        <taxon>Eukaryota</taxon>
        <taxon>Metazoa</taxon>
        <taxon>Spiralia</taxon>
        <taxon>Gnathifera</taxon>
        <taxon>Rotifera</taxon>
        <taxon>Eurotatoria</taxon>
        <taxon>Bdelloidea</taxon>
        <taxon>Philodinida</taxon>
        <taxon>Philodinidae</taxon>
        <taxon>Rotaria</taxon>
    </lineage>
</organism>
<dbReference type="AlphaFoldDB" id="A0A814QL43"/>
<dbReference type="EMBL" id="CAJNOT010000977">
    <property type="protein sequence ID" value="CAF1121139.1"/>
    <property type="molecule type" value="Genomic_DNA"/>
</dbReference>
<accession>A0A814QL43</accession>
<feature type="non-terminal residue" evidence="1">
    <location>
        <position position="1"/>
    </location>
</feature>
<name>A0A814QL43_9BILA</name>
<comment type="caution">
    <text evidence="1">The sequence shown here is derived from an EMBL/GenBank/DDBJ whole genome shotgun (WGS) entry which is preliminary data.</text>
</comment>
<protein>
    <submittedName>
        <fullName evidence="1">Uncharacterized protein</fullName>
    </submittedName>
</protein>
<proteinExistence type="predicted"/>
<reference evidence="1" key="1">
    <citation type="submission" date="2021-02" db="EMBL/GenBank/DDBJ databases">
        <authorList>
            <person name="Nowell W R."/>
        </authorList>
    </citation>
    <scope>NUCLEOTIDE SEQUENCE</scope>
</reference>